<name>A0A3M7PDN1_BRAPC</name>
<dbReference type="EMBL" id="REGN01011637">
    <property type="protein sequence ID" value="RMZ97113.1"/>
    <property type="molecule type" value="Genomic_DNA"/>
</dbReference>
<accession>A0A3M7PDN1</accession>
<comment type="caution">
    <text evidence="1">The sequence shown here is derived from an EMBL/GenBank/DDBJ whole genome shotgun (WGS) entry which is preliminary data.</text>
</comment>
<proteinExistence type="predicted"/>
<dbReference type="AlphaFoldDB" id="A0A3M7PDN1"/>
<protein>
    <submittedName>
        <fullName evidence="1">Uncharacterized protein</fullName>
    </submittedName>
</protein>
<evidence type="ECO:0000313" key="2">
    <source>
        <dbReference type="Proteomes" id="UP000276133"/>
    </source>
</evidence>
<dbReference type="Proteomes" id="UP000276133">
    <property type="component" value="Unassembled WGS sequence"/>
</dbReference>
<reference evidence="1 2" key="1">
    <citation type="journal article" date="2018" name="Sci. Rep.">
        <title>Genomic signatures of local adaptation to the degree of environmental predictability in rotifers.</title>
        <authorList>
            <person name="Franch-Gras L."/>
            <person name="Hahn C."/>
            <person name="Garcia-Roger E.M."/>
            <person name="Carmona M.J."/>
            <person name="Serra M."/>
            <person name="Gomez A."/>
        </authorList>
    </citation>
    <scope>NUCLEOTIDE SEQUENCE [LARGE SCALE GENOMIC DNA]</scope>
    <source>
        <strain evidence="1">HYR1</strain>
    </source>
</reference>
<gene>
    <name evidence="1" type="ORF">BpHYR1_045666</name>
</gene>
<keyword evidence="2" id="KW-1185">Reference proteome</keyword>
<evidence type="ECO:0000313" key="1">
    <source>
        <dbReference type="EMBL" id="RMZ97113.1"/>
    </source>
</evidence>
<sequence>MCYYTQHFDLARALKDRVINSSMLINIESCLWSSVQKIQHTTINMNRSESFRIKFYIDINNFIRLKLLLGDEENHKKDKNE</sequence>
<organism evidence="1 2">
    <name type="scientific">Brachionus plicatilis</name>
    <name type="common">Marine rotifer</name>
    <name type="synonym">Brachionus muelleri</name>
    <dbReference type="NCBI Taxonomy" id="10195"/>
    <lineage>
        <taxon>Eukaryota</taxon>
        <taxon>Metazoa</taxon>
        <taxon>Spiralia</taxon>
        <taxon>Gnathifera</taxon>
        <taxon>Rotifera</taxon>
        <taxon>Eurotatoria</taxon>
        <taxon>Monogononta</taxon>
        <taxon>Pseudotrocha</taxon>
        <taxon>Ploima</taxon>
        <taxon>Brachionidae</taxon>
        <taxon>Brachionus</taxon>
    </lineage>
</organism>